<dbReference type="PROSITE" id="PS51192">
    <property type="entry name" value="HELICASE_ATP_BIND_1"/>
    <property type="match status" value="1"/>
</dbReference>
<dbReference type="GO" id="GO:0004386">
    <property type="term" value="F:helicase activity"/>
    <property type="evidence" value="ECO:0007669"/>
    <property type="project" value="UniProtKB-KW"/>
</dbReference>
<dbReference type="SMART" id="SM00490">
    <property type="entry name" value="HELICc"/>
    <property type="match status" value="1"/>
</dbReference>
<organism evidence="4 5">
    <name type="scientific">Tichowtungia aerotolerans</name>
    <dbReference type="NCBI Taxonomy" id="2697043"/>
    <lineage>
        <taxon>Bacteria</taxon>
        <taxon>Pseudomonadati</taxon>
        <taxon>Kiritimatiellota</taxon>
        <taxon>Tichowtungiia</taxon>
        <taxon>Tichowtungiales</taxon>
        <taxon>Tichowtungiaceae</taxon>
        <taxon>Tichowtungia</taxon>
    </lineage>
</organism>
<dbReference type="InterPro" id="IPR038718">
    <property type="entry name" value="SNF2-like_sf"/>
</dbReference>
<evidence type="ECO:0000259" key="2">
    <source>
        <dbReference type="PROSITE" id="PS51192"/>
    </source>
</evidence>
<evidence type="ECO:0000313" key="5">
    <source>
        <dbReference type="Proteomes" id="UP000464954"/>
    </source>
</evidence>
<dbReference type="InterPro" id="IPR001650">
    <property type="entry name" value="Helicase_C-like"/>
</dbReference>
<dbReference type="KEGG" id="taer:GT409_02420"/>
<dbReference type="AlphaFoldDB" id="A0A6P1M8D3"/>
<dbReference type="PANTHER" id="PTHR10799">
    <property type="entry name" value="SNF2/RAD54 HELICASE FAMILY"/>
    <property type="match status" value="1"/>
</dbReference>
<protein>
    <submittedName>
        <fullName evidence="4">DEAD/DEAH box helicase family protein</fullName>
    </submittedName>
</protein>
<dbReference type="InterPro" id="IPR000330">
    <property type="entry name" value="SNF2_N"/>
</dbReference>
<dbReference type="Pfam" id="PF00271">
    <property type="entry name" value="Helicase_C"/>
    <property type="match status" value="1"/>
</dbReference>
<dbReference type="CDD" id="cd18012">
    <property type="entry name" value="DEXQc_arch_SWI2_SNF2"/>
    <property type="match status" value="1"/>
</dbReference>
<dbReference type="PROSITE" id="PS51194">
    <property type="entry name" value="HELICASE_CTER"/>
    <property type="match status" value="1"/>
</dbReference>
<dbReference type="GO" id="GO:0016787">
    <property type="term" value="F:hydrolase activity"/>
    <property type="evidence" value="ECO:0007669"/>
    <property type="project" value="UniProtKB-KW"/>
</dbReference>
<feature type="domain" description="Helicase C-terminal" evidence="3">
    <location>
        <begin position="375"/>
        <end position="531"/>
    </location>
</feature>
<evidence type="ECO:0000313" key="4">
    <source>
        <dbReference type="EMBL" id="QHI70860.1"/>
    </source>
</evidence>
<dbReference type="SMART" id="SM00487">
    <property type="entry name" value="DEXDc"/>
    <property type="match status" value="1"/>
</dbReference>
<dbReference type="FunFam" id="3.40.50.300:FF:000533">
    <property type="entry name" value="Helicase, Snf2 family"/>
    <property type="match status" value="1"/>
</dbReference>
<keyword evidence="1" id="KW-0378">Hydrolase</keyword>
<dbReference type="GO" id="GO:0005524">
    <property type="term" value="F:ATP binding"/>
    <property type="evidence" value="ECO:0007669"/>
    <property type="project" value="InterPro"/>
</dbReference>
<name>A0A6P1M8D3_9BACT</name>
<keyword evidence="5" id="KW-1185">Reference proteome</keyword>
<feature type="domain" description="Helicase ATP-binding" evidence="2">
    <location>
        <begin position="87"/>
        <end position="247"/>
    </location>
</feature>
<evidence type="ECO:0000259" key="3">
    <source>
        <dbReference type="PROSITE" id="PS51194"/>
    </source>
</evidence>
<evidence type="ECO:0000256" key="1">
    <source>
        <dbReference type="ARBA" id="ARBA00022801"/>
    </source>
</evidence>
<dbReference type="Gene3D" id="3.40.50.10810">
    <property type="entry name" value="Tandem AAA-ATPase domain"/>
    <property type="match status" value="1"/>
</dbReference>
<dbReference type="EMBL" id="CP047593">
    <property type="protein sequence ID" value="QHI70860.1"/>
    <property type="molecule type" value="Genomic_DNA"/>
</dbReference>
<dbReference type="Gene3D" id="3.40.50.300">
    <property type="entry name" value="P-loop containing nucleotide triphosphate hydrolases"/>
    <property type="match status" value="1"/>
</dbReference>
<dbReference type="CDD" id="cd18793">
    <property type="entry name" value="SF2_C_SNF"/>
    <property type="match status" value="1"/>
</dbReference>
<keyword evidence="4" id="KW-0067">ATP-binding</keyword>
<sequence length="546" mass="62235">MLTASLLELFDRKAVKENAETLEIPWIRAMELARFQTLENFSATLPELLQEKAERLTRVTNPSNVRKPKALQADLRDYQQLGLNWLQLLRDCGFGAVLADDMGLGKTVQALAHILAEKESGRMDAPCLIIAPTSVLYNWEAEAKKFAPSLNVHVSHGSDRADHFEDFSEYDLIVTSYPLLVRDGEELLKHRFHLLILDEAQFIRNHKTIAARIVRLFDAHQRIALTGTPLENNLDELWSLFSFVLPGLLGTHGVFRKVFRTPIEKEGRAVVRQVLARRIAPFVLRRTKDEVVKELPPKTEMIQHIELTLEQKELYETVRAGMEERVRDAVKEKGLARSHIIVLDALLKMRQVCCHPQLLKLEAAQELMHSAKLNALREMLSEMIPEGRRILIFSQFTSMLKLIEEMLNEQNINFVQITGQTQDRKTPVARFQAEEVPVFLISLKAGGTGLNLTAADTVIHFDPWWNPAAESQATDRAYRIGQDKPVFVYKMIASGTVEETILDMQERKKDLIDGLLGDQKDALAKWNENDLNDLFRPLQADAESQR</sequence>
<dbReference type="Proteomes" id="UP000464954">
    <property type="component" value="Chromosome"/>
</dbReference>
<dbReference type="SUPFAM" id="SSF52540">
    <property type="entry name" value="P-loop containing nucleoside triphosphate hydrolases"/>
    <property type="match status" value="2"/>
</dbReference>
<keyword evidence="4" id="KW-0547">Nucleotide-binding</keyword>
<dbReference type="InterPro" id="IPR027417">
    <property type="entry name" value="P-loop_NTPase"/>
</dbReference>
<dbReference type="InterPro" id="IPR014001">
    <property type="entry name" value="Helicase_ATP-bd"/>
</dbReference>
<dbReference type="InterPro" id="IPR049730">
    <property type="entry name" value="SNF2/RAD54-like_C"/>
</dbReference>
<dbReference type="Pfam" id="PF00176">
    <property type="entry name" value="SNF2-rel_dom"/>
    <property type="match status" value="1"/>
</dbReference>
<proteinExistence type="predicted"/>
<accession>A0A6P1M8D3</accession>
<gene>
    <name evidence="4" type="ORF">GT409_02420</name>
</gene>
<keyword evidence="4" id="KW-0347">Helicase</keyword>
<reference evidence="4 5" key="1">
    <citation type="submission" date="2020-01" db="EMBL/GenBank/DDBJ databases">
        <title>Ponticoccus aerotolerans gen. nov., sp. nov., an anaerobic bacterium and proposal of Ponticoccusceae fam. nov., Ponticoccusles ord. nov. and Ponticoccuse classis nov. in the phylum Kiritimatiellaeota.</title>
        <authorList>
            <person name="Zhou L.Y."/>
            <person name="Du Z.J."/>
        </authorList>
    </citation>
    <scope>NUCLEOTIDE SEQUENCE [LARGE SCALE GENOMIC DNA]</scope>
    <source>
        <strain evidence="4 5">S-5007</strain>
    </source>
</reference>